<reference evidence="2 3" key="1">
    <citation type="journal article" date="2023" name="Plants (Basel)">
        <title>Bridging the Gap: Combining Genomics and Transcriptomics Approaches to Understand Stylosanthes scabra, an Orphan Legume from the Brazilian Caatinga.</title>
        <authorList>
            <person name="Ferreira-Neto J.R.C."/>
            <person name="da Silva M.D."/>
            <person name="Binneck E."/>
            <person name="de Melo N.F."/>
            <person name="da Silva R.H."/>
            <person name="de Melo A.L.T.M."/>
            <person name="Pandolfi V."/>
            <person name="Bustamante F.O."/>
            <person name="Brasileiro-Vidal A.C."/>
            <person name="Benko-Iseppon A.M."/>
        </authorList>
    </citation>
    <scope>NUCLEOTIDE SEQUENCE [LARGE SCALE GENOMIC DNA]</scope>
    <source>
        <tissue evidence="2">Leaves</tissue>
    </source>
</reference>
<accession>A0ABU6YD22</accession>
<keyword evidence="3" id="KW-1185">Reference proteome</keyword>
<evidence type="ECO:0000256" key="1">
    <source>
        <dbReference type="SAM" id="MobiDB-lite"/>
    </source>
</evidence>
<gene>
    <name evidence="2" type="ORF">PIB30_039593</name>
</gene>
<comment type="caution">
    <text evidence="2">The sequence shown here is derived from an EMBL/GenBank/DDBJ whole genome shotgun (WGS) entry which is preliminary data.</text>
</comment>
<dbReference type="Proteomes" id="UP001341840">
    <property type="component" value="Unassembled WGS sequence"/>
</dbReference>
<feature type="non-terminal residue" evidence="2">
    <location>
        <position position="70"/>
    </location>
</feature>
<evidence type="ECO:0000313" key="3">
    <source>
        <dbReference type="Proteomes" id="UP001341840"/>
    </source>
</evidence>
<feature type="region of interest" description="Disordered" evidence="1">
    <location>
        <begin position="37"/>
        <end position="70"/>
    </location>
</feature>
<sequence length="70" mass="7636">MEDRRQKSSTLVAALLSSDDGSTARRLDGDFSLVHTRARQQQQQIDGGPSSTATSEPWRRSGSSGSATRW</sequence>
<feature type="compositionally biased region" description="Polar residues" evidence="1">
    <location>
        <begin position="39"/>
        <end position="70"/>
    </location>
</feature>
<name>A0ABU6YD22_9FABA</name>
<evidence type="ECO:0000313" key="2">
    <source>
        <dbReference type="EMBL" id="MED6207864.1"/>
    </source>
</evidence>
<dbReference type="EMBL" id="JASCZI010241865">
    <property type="protein sequence ID" value="MED6207864.1"/>
    <property type="molecule type" value="Genomic_DNA"/>
</dbReference>
<proteinExistence type="predicted"/>
<organism evidence="2 3">
    <name type="scientific">Stylosanthes scabra</name>
    <dbReference type="NCBI Taxonomy" id="79078"/>
    <lineage>
        <taxon>Eukaryota</taxon>
        <taxon>Viridiplantae</taxon>
        <taxon>Streptophyta</taxon>
        <taxon>Embryophyta</taxon>
        <taxon>Tracheophyta</taxon>
        <taxon>Spermatophyta</taxon>
        <taxon>Magnoliopsida</taxon>
        <taxon>eudicotyledons</taxon>
        <taxon>Gunneridae</taxon>
        <taxon>Pentapetalae</taxon>
        <taxon>rosids</taxon>
        <taxon>fabids</taxon>
        <taxon>Fabales</taxon>
        <taxon>Fabaceae</taxon>
        <taxon>Papilionoideae</taxon>
        <taxon>50 kb inversion clade</taxon>
        <taxon>dalbergioids sensu lato</taxon>
        <taxon>Dalbergieae</taxon>
        <taxon>Pterocarpus clade</taxon>
        <taxon>Stylosanthes</taxon>
    </lineage>
</organism>
<protein>
    <submittedName>
        <fullName evidence="2">Uncharacterized protein</fullName>
    </submittedName>
</protein>